<evidence type="ECO:0000256" key="1">
    <source>
        <dbReference type="SAM" id="MobiDB-lite"/>
    </source>
</evidence>
<dbReference type="EMBL" id="BAAAPM010000003">
    <property type="protein sequence ID" value="GAA1716709.1"/>
    <property type="molecule type" value="Genomic_DNA"/>
</dbReference>
<proteinExistence type="predicted"/>
<accession>A0ABP4V2S2</accession>
<name>A0ABP4V2S2_9MICO</name>
<sequence>MAHANGVARRRDTALASIPGFDKLNQHTHTHEQADGRRAEGAASLRPDVSLPKWRAPWRP</sequence>
<evidence type="ECO:0000313" key="2">
    <source>
        <dbReference type="EMBL" id="GAA1716709.1"/>
    </source>
</evidence>
<feature type="compositionally biased region" description="Basic and acidic residues" evidence="1">
    <location>
        <begin position="29"/>
        <end position="40"/>
    </location>
</feature>
<evidence type="ECO:0000313" key="3">
    <source>
        <dbReference type="Proteomes" id="UP001501138"/>
    </source>
</evidence>
<gene>
    <name evidence="2" type="ORF">GCM10009809_10960</name>
</gene>
<protein>
    <submittedName>
        <fullName evidence="2">Uncharacterized protein</fullName>
    </submittedName>
</protein>
<feature type="region of interest" description="Disordered" evidence="1">
    <location>
        <begin position="1"/>
        <end position="60"/>
    </location>
</feature>
<comment type="caution">
    <text evidence="2">The sequence shown here is derived from an EMBL/GenBank/DDBJ whole genome shotgun (WGS) entry which is preliminary data.</text>
</comment>
<dbReference type="Proteomes" id="UP001501138">
    <property type="component" value="Unassembled WGS sequence"/>
</dbReference>
<keyword evidence="3" id="KW-1185">Reference proteome</keyword>
<reference evidence="3" key="1">
    <citation type="journal article" date="2019" name="Int. J. Syst. Evol. Microbiol.">
        <title>The Global Catalogue of Microorganisms (GCM) 10K type strain sequencing project: providing services to taxonomists for standard genome sequencing and annotation.</title>
        <authorList>
            <consortium name="The Broad Institute Genomics Platform"/>
            <consortium name="The Broad Institute Genome Sequencing Center for Infectious Disease"/>
            <person name="Wu L."/>
            <person name="Ma J."/>
        </authorList>
    </citation>
    <scope>NUCLEOTIDE SEQUENCE [LARGE SCALE GENOMIC DNA]</scope>
    <source>
        <strain evidence="3">JCM 15589</strain>
    </source>
</reference>
<organism evidence="2 3">
    <name type="scientific">Isoptericola hypogeus</name>
    <dbReference type="NCBI Taxonomy" id="300179"/>
    <lineage>
        <taxon>Bacteria</taxon>
        <taxon>Bacillati</taxon>
        <taxon>Actinomycetota</taxon>
        <taxon>Actinomycetes</taxon>
        <taxon>Micrococcales</taxon>
        <taxon>Promicromonosporaceae</taxon>
        <taxon>Isoptericola</taxon>
    </lineage>
</organism>